<proteinExistence type="predicted"/>
<dbReference type="RefSeq" id="WP_345604929.1">
    <property type="nucleotide sequence ID" value="NZ_BAABJO010000007.1"/>
</dbReference>
<dbReference type="InterPro" id="IPR012349">
    <property type="entry name" value="Split_barrel_FMN-bd"/>
</dbReference>
<dbReference type="Pfam" id="PF01243">
    <property type="entry name" value="PNPOx_N"/>
    <property type="match status" value="1"/>
</dbReference>
<gene>
    <name evidence="4" type="ORF">GCM10023320_22920</name>
</gene>
<dbReference type="PANTHER" id="PTHR35176:SF4">
    <property type="entry name" value="PYRIDOXAMINE 5'-PHOSPHATE OXIDASE-RELATED FMN-BINDING"/>
    <property type="match status" value="1"/>
</dbReference>
<evidence type="ECO:0000256" key="1">
    <source>
        <dbReference type="ARBA" id="ARBA00023002"/>
    </source>
</evidence>
<reference evidence="5" key="1">
    <citation type="journal article" date="2019" name="Int. J. Syst. Evol. Microbiol.">
        <title>The Global Catalogue of Microorganisms (GCM) 10K type strain sequencing project: providing services to taxonomists for standard genome sequencing and annotation.</title>
        <authorList>
            <consortium name="The Broad Institute Genomics Platform"/>
            <consortium name="The Broad Institute Genome Sequencing Center for Infectious Disease"/>
            <person name="Wu L."/>
            <person name="Ma J."/>
        </authorList>
    </citation>
    <scope>NUCLEOTIDE SEQUENCE [LARGE SCALE GENOMIC DNA]</scope>
    <source>
        <strain evidence="5">JCM 18302</strain>
    </source>
</reference>
<dbReference type="Proteomes" id="UP001500804">
    <property type="component" value="Unassembled WGS sequence"/>
</dbReference>
<evidence type="ECO:0000313" key="5">
    <source>
        <dbReference type="Proteomes" id="UP001500804"/>
    </source>
</evidence>
<dbReference type="EMBL" id="BAABJO010000007">
    <property type="protein sequence ID" value="GAA5118598.1"/>
    <property type="molecule type" value="Genomic_DNA"/>
</dbReference>
<organism evidence="4 5">
    <name type="scientific">Pseudonocardia adelaidensis</name>
    <dbReference type="NCBI Taxonomy" id="648754"/>
    <lineage>
        <taxon>Bacteria</taxon>
        <taxon>Bacillati</taxon>
        <taxon>Actinomycetota</taxon>
        <taxon>Actinomycetes</taxon>
        <taxon>Pseudonocardiales</taxon>
        <taxon>Pseudonocardiaceae</taxon>
        <taxon>Pseudonocardia</taxon>
    </lineage>
</organism>
<dbReference type="InterPro" id="IPR052019">
    <property type="entry name" value="F420H2_bilvrd_red/Heme_oxyg"/>
</dbReference>
<evidence type="ECO:0000259" key="3">
    <source>
        <dbReference type="Pfam" id="PF01243"/>
    </source>
</evidence>
<dbReference type="PANTHER" id="PTHR35176">
    <property type="entry name" value="HEME OXYGENASE HI_0854-RELATED"/>
    <property type="match status" value="1"/>
</dbReference>
<accession>A0ABP9NIA7</accession>
<feature type="region of interest" description="Disordered" evidence="2">
    <location>
        <begin position="1"/>
        <end position="20"/>
    </location>
</feature>
<evidence type="ECO:0000256" key="2">
    <source>
        <dbReference type="SAM" id="MobiDB-lite"/>
    </source>
</evidence>
<dbReference type="InterPro" id="IPR011576">
    <property type="entry name" value="Pyridox_Oxase_N"/>
</dbReference>
<evidence type="ECO:0000313" key="4">
    <source>
        <dbReference type="EMBL" id="GAA5118598.1"/>
    </source>
</evidence>
<dbReference type="Gene3D" id="2.30.110.10">
    <property type="entry name" value="Electron Transport, Fmn-binding Protein, Chain A"/>
    <property type="match status" value="1"/>
</dbReference>
<keyword evidence="5" id="KW-1185">Reference proteome</keyword>
<sequence>MTAPTTSLDGRFSDPAATPTPWDDAVRVLETAELFWVTTVRADGRPHVTPLVAVWLDGAVHFCTGDSEQKALNLRTNPHVVLTTGSNTWDHGLDVVVEGDAVQVTDDGTLKRLADAWRTKWDGRWQFQARDGAFHHEDGGAALVYAVAPTKVLSFGKGTFSHTRHRF</sequence>
<dbReference type="SUPFAM" id="SSF50475">
    <property type="entry name" value="FMN-binding split barrel"/>
    <property type="match status" value="1"/>
</dbReference>
<protein>
    <submittedName>
        <fullName evidence="4">Pyridoxamine 5'-phosphate oxidase family protein</fullName>
    </submittedName>
</protein>
<keyword evidence="1" id="KW-0560">Oxidoreductase</keyword>
<feature type="domain" description="Pyridoxamine 5'-phosphate oxidase N-terminal" evidence="3">
    <location>
        <begin position="25"/>
        <end position="121"/>
    </location>
</feature>
<comment type="caution">
    <text evidence="4">The sequence shown here is derived from an EMBL/GenBank/DDBJ whole genome shotgun (WGS) entry which is preliminary data.</text>
</comment>
<name>A0ABP9NIA7_9PSEU</name>